<dbReference type="GO" id="GO:0016887">
    <property type="term" value="F:ATP hydrolysis activity"/>
    <property type="evidence" value="ECO:0007669"/>
    <property type="project" value="InterPro"/>
</dbReference>
<evidence type="ECO:0000256" key="10">
    <source>
        <dbReference type="ARBA" id="ARBA00023455"/>
    </source>
</evidence>
<comment type="subcellular location">
    <subcellularLocation>
        <location evidence="1">Cell inner membrane</location>
        <topology evidence="1">Multi-pass membrane protein</topology>
    </subcellularLocation>
</comment>
<evidence type="ECO:0000256" key="1">
    <source>
        <dbReference type="ARBA" id="ARBA00004429"/>
    </source>
</evidence>
<evidence type="ECO:0000259" key="12">
    <source>
        <dbReference type="PROSITE" id="PS50893"/>
    </source>
</evidence>
<evidence type="ECO:0000256" key="7">
    <source>
        <dbReference type="ARBA" id="ARBA00022840"/>
    </source>
</evidence>
<evidence type="ECO:0000256" key="3">
    <source>
        <dbReference type="ARBA" id="ARBA00022475"/>
    </source>
</evidence>
<evidence type="ECO:0000256" key="8">
    <source>
        <dbReference type="ARBA" id="ARBA00022989"/>
    </source>
</evidence>
<accession>A0A6J4KNL1</accession>
<feature type="domain" description="ABC transmembrane type-1" evidence="13">
    <location>
        <begin position="35"/>
        <end position="330"/>
    </location>
</feature>
<dbReference type="InterPro" id="IPR003439">
    <property type="entry name" value="ABC_transporter-like_ATP-bd"/>
</dbReference>
<dbReference type="GO" id="GO:0005524">
    <property type="term" value="F:ATP binding"/>
    <property type="evidence" value="ECO:0007669"/>
    <property type="project" value="UniProtKB-KW"/>
</dbReference>
<dbReference type="InterPro" id="IPR027417">
    <property type="entry name" value="P-loop_NTPase"/>
</dbReference>
<dbReference type="PROSITE" id="PS50893">
    <property type="entry name" value="ABC_TRANSPORTER_2"/>
    <property type="match status" value="1"/>
</dbReference>
<dbReference type="InterPro" id="IPR011527">
    <property type="entry name" value="ABC1_TM_dom"/>
</dbReference>
<dbReference type="PANTHER" id="PTHR43394">
    <property type="entry name" value="ATP-DEPENDENT PERMEASE MDL1, MITOCHONDRIAL"/>
    <property type="match status" value="1"/>
</dbReference>
<reference evidence="14" key="1">
    <citation type="submission" date="2020-02" db="EMBL/GenBank/DDBJ databases">
        <authorList>
            <person name="Meier V. D."/>
        </authorList>
    </citation>
    <scope>NUCLEOTIDE SEQUENCE</scope>
    <source>
        <strain evidence="14">AVDCRST_MAG61</strain>
    </source>
</reference>
<keyword evidence="6" id="KW-0547">Nucleotide-binding</keyword>
<dbReference type="Gene3D" id="1.20.1560.10">
    <property type="entry name" value="ABC transporter type 1, transmembrane domain"/>
    <property type="match status" value="1"/>
</dbReference>
<evidence type="ECO:0000256" key="9">
    <source>
        <dbReference type="ARBA" id="ARBA00023136"/>
    </source>
</evidence>
<keyword evidence="7 14" id="KW-0067">ATP-binding</keyword>
<keyword evidence="9 11" id="KW-0472">Membrane</keyword>
<dbReference type="Pfam" id="PF00005">
    <property type="entry name" value="ABC_tran"/>
    <property type="match status" value="1"/>
</dbReference>
<dbReference type="InterPro" id="IPR039421">
    <property type="entry name" value="Type_1_exporter"/>
</dbReference>
<dbReference type="InterPro" id="IPR017871">
    <property type="entry name" value="ABC_transporter-like_CS"/>
</dbReference>
<dbReference type="SMART" id="SM00382">
    <property type="entry name" value="AAA"/>
    <property type="match status" value="1"/>
</dbReference>
<dbReference type="SUPFAM" id="SSF90123">
    <property type="entry name" value="ABC transporter transmembrane region"/>
    <property type="match status" value="1"/>
</dbReference>
<dbReference type="PROSITE" id="PS00211">
    <property type="entry name" value="ABC_TRANSPORTER_1"/>
    <property type="match status" value="1"/>
</dbReference>
<evidence type="ECO:0000313" key="14">
    <source>
        <dbReference type="EMBL" id="CAA9310928.1"/>
    </source>
</evidence>
<keyword evidence="8 11" id="KW-1133">Transmembrane helix</keyword>
<keyword evidence="2" id="KW-0813">Transport</keyword>
<dbReference type="PANTHER" id="PTHR43394:SF1">
    <property type="entry name" value="ATP-BINDING CASSETTE SUB-FAMILY B MEMBER 10, MITOCHONDRIAL"/>
    <property type="match status" value="1"/>
</dbReference>
<keyword evidence="4" id="KW-0997">Cell inner membrane</keyword>
<feature type="domain" description="ABC transporter" evidence="12">
    <location>
        <begin position="364"/>
        <end position="597"/>
    </location>
</feature>
<gene>
    <name evidence="14" type="ORF">AVDCRST_MAG61-1713</name>
</gene>
<dbReference type="FunFam" id="3.40.50.300:FF:000221">
    <property type="entry name" value="Multidrug ABC transporter ATP-binding protein"/>
    <property type="match status" value="1"/>
</dbReference>
<dbReference type="GO" id="GO:0005886">
    <property type="term" value="C:plasma membrane"/>
    <property type="evidence" value="ECO:0007669"/>
    <property type="project" value="UniProtKB-SubCell"/>
</dbReference>
<dbReference type="InterPro" id="IPR036640">
    <property type="entry name" value="ABC1_TM_sf"/>
</dbReference>
<sequence>MSSGRPAGLRQARPVLARVLHRFAPLIREQRRLLVLGLLALLLEVALRLLEPWPLAYVIDSLVIAAGGELTGTAAGAGSLRTVLIICAVATVAAVGLRAGASYAMTVCFALAGNRVLTRVRAQVYAHLNALSMDFHDRRRTGDLVSRVTGDVGRLQDATVTALLPLTGNVITLVGMLGVIAVLDWALALVVLAIFPLFFLTSIRLTRRLNGVARTQRAAEGQIASLATESLGAMKVVHSFSLEERMQERFGGSNAKSLRDGVKATKLSAGLERKTDLLVGVATGLVLYFGATRVLEGDLTPGELTVFLTYLKTAFKPLRDIAKYTARIAKAAASGERILEVLDERPTILDSPSARPAPAFRGDVTFEDVHLCYLLGQPVLRGLHLSVPAGTRVAVVGRSGAGKSSLVALLSRLRDPDQGRVLIDGHDLRDLTVASVRAQVTVVLQDSVLFAASIRDNIAFGVSRPVTDAEIEAAARLAGAHDFITNLTHGYDTVVGERGSTLSGGERQRIVIARAAIRHAPVVVLDEALTGIDAQTETAVVEALARLTAGCTTFVITHDLAAARDADLVVWIENGRVSQLGTPDEVLPGPALAGSSAP</sequence>
<dbReference type="GO" id="GO:0015421">
    <property type="term" value="F:ABC-type oligopeptide transporter activity"/>
    <property type="evidence" value="ECO:0007669"/>
    <property type="project" value="TreeGrafter"/>
</dbReference>
<feature type="transmembrane region" description="Helical" evidence="11">
    <location>
        <begin position="33"/>
        <end position="50"/>
    </location>
</feature>
<comment type="similarity">
    <text evidence="10">Belongs to the ABC transporter superfamily. Siderophore-Fe(3+) uptake transporter (SIUT) (TC 3.A.1.21) family.</text>
</comment>
<evidence type="ECO:0000256" key="5">
    <source>
        <dbReference type="ARBA" id="ARBA00022692"/>
    </source>
</evidence>
<protein>
    <submittedName>
        <fullName evidence="14">Lipid A export ATP-binding/permease protein MsbA</fullName>
    </submittedName>
</protein>
<feature type="transmembrane region" description="Helical" evidence="11">
    <location>
        <begin position="83"/>
        <end position="112"/>
    </location>
</feature>
<dbReference type="Pfam" id="PF00664">
    <property type="entry name" value="ABC_membrane"/>
    <property type="match status" value="1"/>
</dbReference>
<evidence type="ECO:0000256" key="4">
    <source>
        <dbReference type="ARBA" id="ARBA00022519"/>
    </source>
</evidence>
<dbReference type="Gene3D" id="3.40.50.300">
    <property type="entry name" value="P-loop containing nucleotide triphosphate hydrolases"/>
    <property type="match status" value="1"/>
</dbReference>
<proteinExistence type="inferred from homology"/>
<feature type="transmembrane region" description="Helical" evidence="11">
    <location>
        <begin position="170"/>
        <end position="200"/>
    </location>
</feature>
<keyword evidence="5 11" id="KW-0812">Transmembrane</keyword>
<dbReference type="InterPro" id="IPR003593">
    <property type="entry name" value="AAA+_ATPase"/>
</dbReference>
<organism evidence="14">
    <name type="scientific">uncultured Friedmanniella sp</name>
    <dbReference type="NCBI Taxonomy" id="335381"/>
    <lineage>
        <taxon>Bacteria</taxon>
        <taxon>Bacillati</taxon>
        <taxon>Actinomycetota</taxon>
        <taxon>Actinomycetes</taxon>
        <taxon>Propionibacteriales</taxon>
        <taxon>Nocardioidaceae</taxon>
        <taxon>Friedmanniella</taxon>
        <taxon>environmental samples</taxon>
    </lineage>
</organism>
<dbReference type="PROSITE" id="PS50929">
    <property type="entry name" value="ABC_TM1F"/>
    <property type="match status" value="1"/>
</dbReference>
<name>A0A6J4KNL1_9ACTN</name>
<dbReference type="SUPFAM" id="SSF52540">
    <property type="entry name" value="P-loop containing nucleoside triphosphate hydrolases"/>
    <property type="match status" value="1"/>
</dbReference>
<keyword evidence="3" id="KW-1003">Cell membrane</keyword>
<dbReference type="EMBL" id="CADCTT010000232">
    <property type="protein sequence ID" value="CAA9310928.1"/>
    <property type="molecule type" value="Genomic_DNA"/>
</dbReference>
<dbReference type="CDD" id="cd18564">
    <property type="entry name" value="ABC_6TM_exporter_like"/>
    <property type="match status" value="1"/>
</dbReference>
<evidence type="ECO:0000256" key="11">
    <source>
        <dbReference type="SAM" id="Phobius"/>
    </source>
</evidence>
<evidence type="ECO:0000256" key="2">
    <source>
        <dbReference type="ARBA" id="ARBA00022448"/>
    </source>
</evidence>
<dbReference type="AlphaFoldDB" id="A0A6J4KNL1"/>
<evidence type="ECO:0000259" key="13">
    <source>
        <dbReference type="PROSITE" id="PS50929"/>
    </source>
</evidence>
<evidence type="ECO:0000256" key="6">
    <source>
        <dbReference type="ARBA" id="ARBA00022741"/>
    </source>
</evidence>